<dbReference type="Proteomes" id="UP001610861">
    <property type="component" value="Unassembled WGS sequence"/>
</dbReference>
<organism evidence="2 3">
    <name type="scientific">Microbacterium alkaliflavum</name>
    <dbReference type="NCBI Taxonomy" id="3248839"/>
    <lineage>
        <taxon>Bacteria</taxon>
        <taxon>Bacillati</taxon>
        <taxon>Actinomycetota</taxon>
        <taxon>Actinomycetes</taxon>
        <taxon>Micrococcales</taxon>
        <taxon>Microbacteriaceae</taxon>
        <taxon>Microbacterium</taxon>
    </lineage>
</organism>
<dbReference type="SUPFAM" id="SSF53448">
    <property type="entry name" value="Nucleotide-diphospho-sugar transferases"/>
    <property type="match status" value="1"/>
</dbReference>
<dbReference type="CDD" id="cd04182">
    <property type="entry name" value="GT_2_like_f"/>
    <property type="match status" value="1"/>
</dbReference>
<dbReference type="Pfam" id="PF12804">
    <property type="entry name" value="NTP_transf_3"/>
    <property type="match status" value="1"/>
</dbReference>
<dbReference type="GO" id="GO:0016740">
    <property type="term" value="F:transferase activity"/>
    <property type="evidence" value="ECO:0007669"/>
    <property type="project" value="UniProtKB-KW"/>
</dbReference>
<dbReference type="RefSeq" id="WP_397557130.1">
    <property type="nucleotide sequence ID" value="NZ_JBIQWL010000005.1"/>
</dbReference>
<dbReference type="Gene3D" id="3.90.550.10">
    <property type="entry name" value="Spore Coat Polysaccharide Biosynthesis Protein SpsA, Chain A"/>
    <property type="match status" value="1"/>
</dbReference>
<dbReference type="PANTHER" id="PTHR43777">
    <property type="entry name" value="MOLYBDENUM COFACTOR CYTIDYLYLTRANSFERASE"/>
    <property type="match status" value="1"/>
</dbReference>
<reference evidence="2 3" key="1">
    <citation type="submission" date="2024-09" db="EMBL/GenBank/DDBJ databases">
        <authorList>
            <person name="Pan X."/>
        </authorList>
    </citation>
    <scope>NUCLEOTIDE SEQUENCE [LARGE SCALE GENOMIC DNA]</scope>
    <source>
        <strain evidence="2 3">B2969</strain>
    </source>
</reference>
<evidence type="ECO:0000259" key="1">
    <source>
        <dbReference type="Pfam" id="PF12804"/>
    </source>
</evidence>
<dbReference type="PANTHER" id="PTHR43777:SF1">
    <property type="entry name" value="MOLYBDENUM COFACTOR CYTIDYLYLTRANSFERASE"/>
    <property type="match status" value="1"/>
</dbReference>
<gene>
    <name evidence="2" type="ORF">ACH3VR_15040</name>
</gene>
<evidence type="ECO:0000313" key="3">
    <source>
        <dbReference type="Proteomes" id="UP001610861"/>
    </source>
</evidence>
<dbReference type="EMBL" id="JBIQWL010000005">
    <property type="protein sequence ID" value="MFH8251681.1"/>
    <property type="molecule type" value="Genomic_DNA"/>
</dbReference>
<name>A0ABW7Q9W8_9MICO</name>
<proteinExistence type="predicted"/>
<dbReference type="InterPro" id="IPR025877">
    <property type="entry name" value="MobA-like_NTP_Trfase"/>
</dbReference>
<keyword evidence="3" id="KW-1185">Reference proteome</keyword>
<accession>A0ABW7Q9W8</accession>
<dbReference type="InterPro" id="IPR029044">
    <property type="entry name" value="Nucleotide-diphossugar_trans"/>
</dbReference>
<protein>
    <submittedName>
        <fullName evidence="2">NTP transferase domain-containing protein</fullName>
    </submittedName>
</protein>
<comment type="caution">
    <text evidence="2">The sequence shown here is derived from an EMBL/GenBank/DDBJ whole genome shotgun (WGS) entry which is preliminary data.</text>
</comment>
<feature type="domain" description="MobA-like NTP transferase" evidence="1">
    <location>
        <begin position="10"/>
        <end position="169"/>
    </location>
</feature>
<evidence type="ECO:0000313" key="2">
    <source>
        <dbReference type="EMBL" id="MFH8251681.1"/>
    </source>
</evidence>
<sequence>MSDASRDLCGLVLAAGAGTRFGGPKALARMSDGTPWIARAVGTLRDAGCRRIVVTLGAGVDEARSLVPADAEIVFVADWAAGLSASLRAGLIAAEAAEAAVILPVDTPATPVAAVRRVVEASPDLMIALVQAVYRGAPGHPVLIGSAHFATLASGISGDVGARPYLRAHGALEVECADLWSGADMDTRP</sequence>
<keyword evidence="2" id="KW-0808">Transferase</keyword>